<dbReference type="InterPro" id="IPR005651">
    <property type="entry name" value="Trm112-like"/>
</dbReference>
<name>A0A7S4MKV4_9EUKA</name>
<sequence length="122" mass="13824">MKLLTHNMLASNVRNITNRFPLGLKGTQVEEEENEFNPEFTQKMLGRIVYPALRQAAMQVGFDRLPENPPDNAGENEEFLQLLYHALMNINVIEGELICPESGRVFPIKGGIPNMLLNEDEV</sequence>
<dbReference type="AlphaFoldDB" id="A0A7S4MKV4"/>
<dbReference type="Gene3D" id="2.20.25.10">
    <property type="match status" value="1"/>
</dbReference>
<dbReference type="PANTHER" id="PTHR12773:SF0">
    <property type="entry name" value="MULTIFUNCTIONAL METHYLTRANSFERASE SUBUNIT TRM112-LIKE PROTEIN"/>
    <property type="match status" value="1"/>
</dbReference>
<gene>
    <name evidence="2" type="ORF">VSP0166_LOCUS12311</name>
</gene>
<evidence type="ECO:0000313" key="2">
    <source>
        <dbReference type="EMBL" id="CAE2228948.1"/>
    </source>
</evidence>
<reference evidence="2" key="1">
    <citation type="submission" date="2021-01" db="EMBL/GenBank/DDBJ databases">
        <authorList>
            <person name="Corre E."/>
            <person name="Pelletier E."/>
            <person name="Niang G."/>
            <person name="Scheremetjew M."/>
            <person name="Finn R."/>
            <person name="Kale V."/>
            <person name="Holt S."/>
            <person name="Cochrane G."/>
            <person name="Meng A."/>
            <person name="Brown T."/>
            <person name="Cohen L."/>
        </authorList>
    </citation>
    <scope>NUCLEOTIDE SEQUENCE</scope>
    <source>
        <strain evidence="2">DIVA3 518/3/11/1/6</strain>
    </source>
</reference>
<dbReference type="Pfam" id="PF03966">
    <property type="entry name" value="Trm112p"/>
    <property type="match status" value="1"/>
</dbReference>
<evidence type="ECO:0000256" key="1">
    <source>
        <dbReference type="ARBA" id="ARBA00007980"/>
    </source>
</evidence>
<dbReference type="PANTHER" id="PTHR12773">
    <property type="entry name" value="UPF0315 PROTEIN-RELATED"/>
    <property type="match status" value="1"/>
</dbReference>
<dbReference type="EMBL" id="HBKP01017364">
    <property type="protein sequence ID" value="CAE2228948.1"/>
    <property type="molecule type" value="Transcribed_RNA"/>
</dbReference>
<comment type="similarity">
    <text evidence="1">Belongs to the TRM112 family.</text>
</comment>
<dbReference type="SUPFAM" id="SSF158997">
    <property type="entry name" value="Trm112p-like"/>
    <property type="match status" value="1"/>
</dbReference>
<dbReference type="GO" id="GO:0046982">
    <property type="term" value="F:protein heterodimerization activity"/>
    <property type="evidence" value="ECO:0007669"/>
    <property type="project" value="InterPro"/>
</dbReference>
<proteinExistence type="inferred from homology"/>
<protein>
    <recommendedName>
        <fullName evidence="3">Multifunctional methyltransferase subunit TRM112-like protein</fullName>
    </recommendedName>
</protein>
<evidence type="ECO:0008006" key="3">
    <source>
        <dbReference type="Google" id="ProtNLM"/>
    </source>
</evidence>
<organism evidence="2">
    <name type="scientific">Vannella robusta</name>
    <dbReference type="NCBI Taxonomy" id="1487602"/>
    <lineage>
        <taxon>Eukaryota</taxon>
        <taxon>Amoebozoa</taxon>
        <taxon>Discosea</taxon>
        <taxon>Flabellinia</taxon>
        <taxon>Vannellidae</taxon>
        <taxon>Vannella</taxon>
    </lineage>
</organism>
<accession>A0A7S4MKV4</accession>
<dbReference type="GO" id="GO:0030488">
    <property type="term" value="P:tRNA methylation"/>
    <property type="evidence" value="ECO:0007669"/>
    <property type="project" value="TreeGrafter"/>
</dbReference>
<dbReference type="InterPro" id="IPR039127">
    <property type="entry name" value="Trm112"/>
</dbReference>
<dbReference type="CDD" id="cd21089">
    <property type="entry name" value="Trm112-like"/>
    <property type="match status" value="1"/>
</dbReference>
<dbReference type="GO" id="GO:0070476">
    <property type="term" value="P:rRNA (guanine-N7)-methylation"/>
    <property type="evidence" value="ECO:0007669"/>
    <property type="project" value="TreeGrafter"/>
</dbReference>